<evidence type="ECO:0000313" key="2">
    <source>
        <dbReference type="Proteomes" id="UP000218267"/>
    </source>
</evidence>
<accession>A0A1Y1CFB2</accession>
<reference evidence="1 2" key="1">
    <citation type="journal article" date="2018" name="Mar. Genomics">
        <title>Complete genome sequence of Marinifilaceae bacterium strain SPP2, isolated from the Antarctic marine sediment.</title>
        <authorList>
            <person name="Watanabe M."/>
            <person name="Kojima H."/>
            <person name="Fukui M."/>
        </authorList>
    </citation>
    <scope>NUCLEOTIDE SEQUENCE [LARGE SCALE GENOMIC DNA]</scope>
    <source>
        <strain evidence="1 2">SPP2</strain>
    </source>
</reference>
<gene>
    <name evidence="1" type="ORF">ALGA_0659</name>
</gene>
<dbReference type="KEGG" id="mbas:ALGA_0659"/>
<keyword evidence="2" id="KW-1185">Reference proteome</keyword>
<dbReference type="AlphaFoldDB" id="A0A1Y1CFB2"/>
<sequence>MTRKCEVCLKPIRNRRADSKYCSASCAGRARRKRVTEKEKDELNGFKPVYEENEQKEQNMEKTGINELRAIEKENFNTILNLRSEYGDKIRALENENLKSEFTIEKLKDKITDLMEKHSKDIAQANTSTTKETVQAISQMPAIQSVLGTLASSMIPSPKTGLNGVDEFNVQERQIIDAIRRMQPDAQGYLCQMLYVLFAKSHEEQMGIFTSLHAYMSQPDEKDDI</sequence>
<proteinExistence type="predicted"/>
<reference evidence="2" key="2">
    <citation type="journal article" date="2020" name="Antonie Van Leeuwenhoek">
        <title>Labilibaculum antarcticum sp. nov., a novel facultative anaerobic, psychrotorelant bacterium isolated from marine sediment of Antarctica.</title>
        <authorList>
            <person name="Watanabe M."/>
            <person name="Kojima H."/>
            <person name="Fukui M."/>
        </authorList>
    </citation>
    <scope>NUCLEOTIDE SEQUENCE [LARGE SCALE GENOMIC DNA]</scope>
    <source>
        <strain evidence="2">SPP2</strain>
    </source>
</reference>
<organism evidence="1 2">
    <name type="scientific">Labilibaculum antarcticum</name>
    <dbReference type="NCBI Taxonomy" id="1717717"/>
    <lineage>
        <taxon>Bacteria</taxon>
        <taxon>Pseudomonadati</taxon>
        <taxon>Bacteroidota</taxon>
        <taxon>Bacteroidia</taxon>
        <taxon>Marinilabiliales</taxon>
        <taxon>Marinifilaceae</taxon>
        <taxon>Labilibaculum</taxon>
    </lineage>
</organism>
<dbReference type="OrthoDB" id="1116527at2"/>
<evidence type="ECO:0000313" key="1">
    <source>
        <dbReference type="EMBL" id="BAX79048.1"/>
    </source>
</evidence>
<protein>
    <submittedName>
        <fullName evidence="1">Uncharacterized protein</fullName>
    </submittedName>
</protein>
<name>A0A1Y1CFB2_9BACT</name>
<dbReference type="EMBL" id="AP018042">
    <property type="protein sequence ID" value="BAX79048.1"/>
    <property type="molecule type" value="Genomic_DNA"/>
</dbReference>
<dbReference type="Proteomes" id="UP000218267">
    <property type="component" value="Chromosome"/>
</dbReference>
<dbReference type="RefSeq" id="WP_096427979.1">
    <property type="nucleotide sequence ID" value="NZ_AP018042.1"/>
</dbReference>